<gene>
    <name evidence="2" type="ORF">HKW66_Vig0172340</name>
</gene>
<accession>A0A8T0JQB7</accession>
<evidence type="ECO:0000256" key="1">
    <source>
        <dbReference type="SAM" id="MobiDB-lite"/>
    </source>
</evidence>
<organism evidence="2 3">
    <name type="scientific">Phaseolus angularis</name>
    <name type="common">Azuki bean</name>
    <name type="synonym">Vigna angularis</name>
    <dbReference type="NCBI Taxonomy" id="3914"/>
    <lineage>
        <taxon>Eukaryota</taxon>
        <taxon>Viridiplantae</taxon>
        <taxon>Streptophyta</taxon>
        <taxon>Embryophyta</taxon>
        <taxon>Tracheophyta</taxon>
        <taxon>Spermatophyta</taxon>
        <taxon>Magnoliopsida</taxon>
        <taxon>eudicotyledons</taxon>
        <taxon>Gunneridae</taxon>
        <taxon>Pentapetalae</taxon>
        <taxon>rosids</taxon>
        <taxon>fabids</taxon>
        <taxon>Fabales</taxon>
        <taxon>Fabaceae</taxon>
        <taxon>Papilionoideae</taxon>
        <taxon>50 kb inversion clade</taxon>
        <taxon>NPAAA clade</taxon>
        <taxon>indigoferoid/millettioid clade</taxon>
        <taxon>Phaseoleae</taxon>
        <taxon>Vigna</taxon>
    </lineage>
</organism>
<feature type="region of interest" description="Disordered" evidence="1">
    <location>
        <begin position="30"/>
        <end position="99"/>
    </location>
</feature>
<sequence length="99" mass="10971">MNPNTQFAKPKPVIVAFANYRQIETLAVKRRSPLPLQDELEKEKGQGNLPPYVASQHEGNEKNKNGHTPLRGTRENENFVGVAPSSSPPQGHLFCASHK</sequence>
<dbReference type="Proteomes" id="UP000743370">
    <property type="component" value="Unassembled WGS sequence"/>
</dbReference>
<proteinExistence type="predicted"/>
<dbReference type="EMBL" id="JABFOF010000009">
    <property type="protein sequence ID" value="KAG2380455.1"/>
    <property type="molecule type" value="Genomic_DNA"/>
</dbReference>
<evidence type="ECO:0000313" key="2">
    <source>
        <dbReference type="EMBL" id="KAG2380455.1"/>
    </source>
</evidence>
<protein>
    <submittedName>
        <fullName evidence="2">Uncharacterized protein</fullName>
    </submittedName>
</protein>
<reference evidence="2 3" key="1">
    <citation type="submission" date="2020-05" db="EMBL/GenBank/DDBJ databases">
        <title>Vigna angularis (adzuki bean) Var. LongXiaoDou No. 4 denovo assembly.</title>
        <authorList>
            <person name="Xiang H."/>
        </authorList>
    </citation>
    <scope>NUCLEOTIDE SEQUENCE [LARGE SCALE GENOMIC DNA]</scope>
    <source>
        <tissue evidence="2">Leaf</tissue>
    </source>
</reference>
<dbReference type="AlphaFoldDB" id="A0A8T0JQB7"/>
<evidence type="ECO:0000313" key="3">
    <source>
        <dbReference type="Proteomes" id="UP000743370"/>
    </source>
</evidence>
<name>A0A8T0JQB7_PHAAN</name>
<comment type="caution">
    <text evidence="2">The sequence shown here is derived from an EMBL/GenBank/DDBJ whole genome shotgun (WGS) entry which is preliminary data.</text>
</comment>